<keyword evidence="1" id="KW-0805">Transcription regulation</keyword>
<keyword evidence="3" id="KW-0804">Transcription</keyword>
<dbReference type="Gene3D" id="2.60.120.10">
    <property type="entry name" value="Jelly Rolls"/>
    <property type="match status" value="1"/>
</dbReference>
<dbReference type="RefSeq" id="WP_377313952.1">
    <property type="nucleotide sequence ID" value="NZ_JBHUIY010000002.1"/>
</dbReference>
<dbReference type="Pfam" id="PF13545">
    <property type="entry name" value="HTH_Crp_2"/>
    <property type="match status" value="1"/>
</dbReference>
<dbReference type="SMART" id="SM00100">
    <property type="entry name" value="cNMP"/>
    <property type="match status" value="1"/>
</dbReference>
<evidence type="ECO:0000313" key="8">
    <source>
        <dbReference type="Proteomes" id="UP001597296"/>
    </source>
</evidence>
<evidence type="ECO:0000259" key="5">
    <source>
        <dbReference type="PROSITE" id="PS50042"/>
    </source>
</evidence>
<dbReference type="PANTHER" id="PTHR24567">
    <property type="entry name" value="CRP FAMILY TRANSCRIPTIONAL REGULATORY PROTEIN"/>
    <property type="match status" value="1"/>
</dbReference>
<dbReference type="EMBL" id="JBHUIY010000002">
    <property type="protein sequence ID" value="MFD2232549.1"/>
    <property type="molecule type" value="Genomic_DNA"/>
</dbReference>
<dbReference type="SUPFAM" id="SSF46785">
    <property type="entry name" value="Winged helix' DNA-binding domain"/>
    <property type="match status" value="1"/>
</dbReference>
<name>A0ABW5C5C3_9PROT</name>
<dbReference type="CDD" id="cd00038">
    <property type="entry name" value="CAP_ED"/>
    <property type="match status" value="1"/>
</dbReference>
<comment type="caution">
    <text evidence="7">The sequence shown here is derived from an EMBL/GenBank/DDBJ whole genome shotgun (WGS) entry which is preliminary data.</text>
</comment>
<organism evidence="7 8">
    <name type="scientific">Phaeospirillum tilakii</name>
    <dbReference type="NCBI Taxonomy" id="741673"/>
    <lineage>
        <taxon>Bacteria</taxon>
        <taxon>Pseudomonadati</taxon>
        <taxon>Pseudomonadota</taxon>
        <taxon>Alphaproteobacteria</taxon>
        <taxon>Rhodospirillales</taxon>
        <taxon>Rhodospirillaceae</taxon>
        <taxon>Phaeospirillum</taxon>
    </lineage>
</organism>
<keyword evidence="2" id="KW-0238">DNA-binding</keyword>
<proteinExistence type="predicted"/>
<evidence type="ECO:0000256" key="1">
    <source>
        <dbReference type="ARBA" id="ARBA00023015"/>
    </source>
</evidence>
<dbReference type="Pfam" id="PF00027">
    <property type="entry name" value="cNMP_binding"/>
    <property type="match status" value="1"/>
</dbReference>
<feature type="domain" description="Cyclic nucleotide-binding" evidence="5">
    <location>
        <begin position="37"/>
        <end position="137"/>
    </location>
</feature>
<accession>A0ABW5C5C3</accession>
<evidence type="ECO:0000256" key="2">
    <source>
        <dbReference type="ARBA" id="ARBA00023125"/>
    </source>
</evidence>
<evidence type="ECO:0000259" key="6">
    <source>
        <dbReference type="PROSITE" id="PS51063"/>
    </source>
</evidence>
<dbReference type="InterPro" id="IPR018490">
    <property type="entry name" value="cNMP-bd_dom_sf"/>
</dbReference>
<dbReference type="Proteomes" id="UP001597296">
    <property type="component" value="Unassembled WGS sequence"/>
</dbReference>
<dbReference type="PANTHER" id="PTHR24567:SF68">
    <property type="entry name" value="DNA-BINDING TRANSCRIPTIONAL DUAL REGULATOR CRP"/>
    <property type="match status" value="1"/>
</dbReference>
<dbReference type="InterPro" id="IPR036390">
    <property type="entry name" value="WH_DNA-bd_sf"/>
</dbReference>
<keyword evidence="8" id="KW-1185">Reference proteome</keyword>
<dbReference type="InterPro" id="IPR012318">
    <property type="entry name" value="HTH_CRP"/>
</dbReference>
<dbReference type="PROSITE" id="PS51063">
    <property type="entry name" value="HTH_CRP_2"/>
    <property type="match status" value="1"/>
</dbReference>
<reference evidence="8" key="1">
    <citation type="journal article" date="2019" name="Int. J. Syst. Evol. Microbiol.">
        <title>The Global Catalogue of Microorganisms (GCM) 10K type strain sequencing project: providing services to taxonomists for standard genome sequencing and annotation.</title>
        <authorList>
            <consortium name="The Broad Institute Genomics Platform"/>
            <consortium name="The Broad Institute Genome Sequencing Center for Infectious Disease"/>
            <person name="Wu L."/>
            <person name="Ma J."/>
        </authorList>
    </citation>
    <scope>NUCLEOTIDE SEQUENCE [LARGE SCALE GENOMIC DNA]</scope>
    <source>
        <strain evidence="8">KCTC 15012</strain>
    </source>
</reference>
<dbReference type="SUPFAM" id="SSF51206">
    <property type="entry name" value="cAMP-binding domain-like"/>
    <property type="match status" value="1"/>
</dbReference>
<dbReference type="InterPro" id="IPR050397">
    <property type="entry name" value="Env_Response_Regulators"/>
</dbReference>
<dbReference type="InterPro" id="IPR014710">
    <property type="entry name" value="RmlC-like_jellyroll"/>
</dbReference>
<evidence type="ECO:0000313" key="7">
    <source>
        <dbReference type="EMBL" id="MFD2232549.1"/>
    </source>
</evidence>
<dbReference type="PROSITE" id="PS50042">
    <property type="entry name" value="CNMP_BINDING_3"/>
    <property type="match status" value="1"/>
</dbReference>
<dbReference type="InterPro" id="IPR000595">
    <property type="entry name" value="cNMP-bd_dom"/>
</dbReference>
<sequence>MSAPASSRPPPPLFHVPAPPPALHLSEEPLDPTGAALLAALDAPDLAPLRAASRRIELAAGAVAFRQGEPRGAIFVIDRGEMRIFHAGPSGREVTLAYWGPGNFIGGPDLFEGGPHMWSGVATRPSRLWVVPGAALRAAAAASPPLALALIDALAHKGRCMSALIHLFGTRSARERLARLLVQIAERDGRPEGDGLSLRRDFSQEDLARLVGVTRQWVSATFERWRRDGLIALTPTRLVIHDLDALRAVAG</sequence>
<feature type="domain" description="HTH crp-type" evidence="6">
    <location>
        <begin position="171"/>
        <end position="244"/>
    </location>
</feature>
<dbReference type="SMART" id="SM00419">
    <property type="entry name" value="HTH_CRP"/>
    <property type="match status" value="1"/>
</dbReference>
<gene>
    <name evidence="7" type="ORF">ACFSNB_01895</name>
</gene>
<feature type="region of interest" description="Disordered" evidence="4">
    <location>
        <begin position="1"/>
        <end position="24"/>
    </location>
</feature>
<evidence type="ECO:0000256" key="4">
    <source>
        <dbReference type="SAM" id="MobiDB-lite"/>
    </source>
</evidence>
<feature type="compositionally biased region" description="Pro residues" evidence="4">
    <location>
        <begin position="7"/>
        <end position="22"/>
    </location>
</feature>
<protein>
    <submittedName>
        <fullName evidence="7">Crp/Fnr family transcriptional regulator</fullName>
    </submittedName>
</protein>
<evidence type="ECO:0000256" key="3">
    <source>
        <dbReference type="ARBA" id="ARBA00023163"/>
    </source>
</evidence>